<dbReference type="AlphaFoldDB" id="A0A3N0I8N1"/>
<dbReference type="EMBL" id="QIBZ01000017">
    <property type="protein sequence ID" value="RNM33374.1"/>
    <property type="molecule type" value="Genomic_DNA"/>
</dbReference>
<organism evidence="1 2">
    <name type="scientific">Slackia isoflavoniconvertens</name>
    <dbReference type="NCBI Taxonomy" id="572010"/>
    <lineage>
        <taxon>Bacteria</taxon>
        <taxon>Bacillati</taxon>
        <taxon>Actinomycetota</taxon>
        <taxon>Coriobacteriia</taxon>
        <taxon>Eggerthellales</taxon>
        <taxon>Eggerthellaceae</taxon>
        <taxon>Slackia</taxon>
    </lineage>
</organism>
<dbReference type="Proteomes" id="UP000271472">
    <property type="component" value="Unassembled WGS sequence"/>
</dbReference>
<evidence type="ECO:0000313" key="2">
    <source>
        <dbReference type="Proteomes" id="UP000271472"/>
    </source>
</evidence>
<comment type="caution">
    <text evidence="1">The sequence shown here is derived from an EMBL/GenBank/DDBJ whole genome shotgun (WGS) entry which is preliminary data.</text>
</comment>
<reference evidence="2" key="1">
    <citation type="submission" date="2018-05" db="EMBL/GenBank/DDBJ databases">
        <title>Genome Sequencing of selected type strains of the family Eggerthellaceae.</title>
        <authorList>
            <person name="Danylec N."/>
            <person name="Stoll D.A."/>
            <person name="Doetsch A."/>
            <person name="Huch M."/>
        </authorList>
    </citation>
    <scope>NUCLEOTIDE SEQUENCE [LARGE SCALE GENOMIC DNA]</scope>
    <source>
        <strain evidence="2">DSM 22006</strain>
    </source>
</reference>
<dbReference type="RefSeq" id="WP_123220017.1">
    <property type="nucleotide sequence ID" value="NZ_DBEZRV010000025.1"/>
</dbReference>
<keyword evidence="2" id="KW-1185">Reference proteome</keyword>
<dbReference type="GeneID" id="98663297"/>
<name>A0A3N0I8N1_9ACTN</name>
<sequence length="77" mass="8356">MLTFAKKTDGGTTATYEYLPNGANRAGLASINRITGEASVIEKSPDDDGMCTGQMLAHVRRMNRAGKLEQSSTLSWY</sequence>
<proteinExistence type="predicted"/>
<evidence type="ECO:0000313" key="1">
    <source>
        <dbReference type="EMBL" id="RNM33374.1"/>
    </source>
</evidence>
<protein>
    <submittedName>
        <fullName evidence="1">Uncharacterized protein</fullName>
    </submittedName>
</protein>
<gene>
    <name evidence="1" type="ORF">DMP05_08360</name>
</gene>
<accession>A0A3N0I8N1</accession>